<dbReference type="Pfam" id="PF01594">
    <property type="entry name" value="AI-2E_transport"/>
    <property type="match status" value="1"/>
</dbReference>
<evidence type="ECO:0000256" key="5">
    <source>
        <dbReference type="ARBA" id="ARBA00022692"/>
    </source>
</evidence>
<feature type="region of interest" description="Disordered" evidence="8">
    <location>
        <begin position="366"/>
        <end position="415"/>
    </location>
</feature>
<dbReference type="GO" id="GO:0055085">
    <property type="term" value="P:transmembrane transport"/>
    <property type="evidence" value="ECO:0007669"/>
    <property type="project" value="TreeGrafter"/>
</dbReference>
<comment type="caution">
    <text evidence="10">The sequence shown here is derived from an EMBL/GenBank/DDBJ whole genome shotgun (WGS) entry which is preliminary data.</text>
</comment>
<evidence type="ECO:0000256" key="7">
    <source>
        <dbReference type="ARBA" id="ARBA00023136"/>
    </source>
</evidence>
<reference evidence="10 11" key="1">
    <citation type="submission" date="2019-07" db="EMBL/GenBank/DDBJ databases">
        <title>Whole genome shotgun sequence of Pseudonocardia asaccharolytica NBRC 16224.</title>
        <authorList>
            <person name="Hosoyama A."/>
            <person name="Uohara A."/>
            <person name="Ohji S."/>
            <person name="Ichikawa N."/>
        </authorList>
    </citation>
    <scope>NUCLEOTIDE SEQUENCE [LARGE SCALE GENOMIC DNA]</scope>
    <source>
        <strain evidence="10 11">NBRC 16224</strain>
    </source>
</reference>
<dbReference type="EMBL" id="BJVI01000005">
    <property type="protein sequence ID" value="GEL17040.1"/>
    <property type="molecule type" value="Genomic_DNA"/>
</dbReference>
<evidence type="ECO:0000256" key="2">
    <source>
        <dbReference type="ARBA" id="ARBA00009773"/>
    </source>
</evidence>
<evidence type="ECO:0000256" key="4">
    <source>
        <dbReference type="ARBA" id="ARBA00022475"/>
    </source>
</evidence>
<dbReference type="InterPro" id="IPR002549">
    <property type="entry name" value="AI-2E-like"/>
</dbReference>
<feature type="compositionally biased region" description="Low complexity" evidence="8">
    <location>
        <begin position="366"/>
        <end position="376"/>
    </location>
</feature>
<feature type="transmembrane region" description="Helical" evidence="9">
    <location>
        <begin position="33"/>
        <end position="51"/>
    </location>
</feature>
<keyword evidence="5 9" id="KW-0812">Transmembrane</keyword>
<dbReference type="PANTHER" id="PTHR21716:SF53">
    <property type="entry name" value="PERMEASE PERM-RELATED"/>
    <property type="match status" value="1"/>
</dbReference>
<feature type="transmembrane region" description="Helical" evidence="9">
    <location>
        <begin position="90"/>
        <end position="115"/>
    </location>
</feature>
<evidence type="ECO:0000256" key="8">
    <source>
        <dbReference type="SAM" id="MobiDB-lite"/>
    </source>
</evidence>
<evidence type="ECO:0000256" key="9">
    <source>
        <dbReference type="SAM" id="Phobius"/>
    </source>
</evidence>
<evidence type="ECO:0000313" key="11">
    <source>
        <dbReference type="Proteomes" id="UP000321328"/>
    </source>
</evidence>
<evidence type="ECO:0000256" key="6">
    <source>
        <dbReference type="ARBA" id="ARBA00022989"/>
    </source>
</evidence>
<dbReference type="STRING" id="1123024.GCA_000423625_01619"/>
<comment type="subcellular location">
    <subcellularLocation>
        <location evidence="1">Cell membrane</location>
        <topology evidence="1">Multi-pass membrane protein</topology>
    </subcellularLocation>
</comment>
<gene>
    <name evidence="10" type="ORF">PA7_08770</name>
</gene>
<dbReference type="PANTHER" id="PTHR21716">
    <property type="entry name" value="TRANSMEMBRANE PROTEIN"/>
    <property type="match status" value="1"/>
</dbReference>
<proteinExistence type="inferred from homology"/>
<evidence type="ECO:0008006" key="12">
    <source>
        <dbReference type="Google" id="ProtNLM"/>
    </source>
</evidence>
<keyword evidence="11" id="KW-1185">Reference proteome</keyword>
<comment type="similarity">
    <text evidence="2">Belongs to the autoinducer-2 exporter (AI-2E) (TC 2.A.86) family.</text>
</comment>
<keyword evidence="6 9" id="KW-1133">Transmembrane helix</keyword>
<feature type="transmembrane region" description="Helical" evidence="9">
    <location>
        <begin position="233"/>
        <end position="252"/>
    </location>
</feature>
<name>A0A511CWU9_9PSEU</name>
<protein>
    <recommendedName>
        <fullName evidence="12">AI-2E family transporter</fullName>
    </recommendedName>
</protein>
<dbReference type="Proteomes" id="UP000321328">
    <property type="component" value="Unassembled WGS sequence"/>
</dbReference>
<organism evidence="10 11">
    <name type="scientific">Pseudonocardia asaccharolytica DSM 44247 = NBRC 16224</name>
    <dbReference type="NCBI Taxonomy" id="1123024"/>
    <lineage>
        <taxon>Bacteria</taxon>
        <taxon>Bacillati</taxon>
        <taxon>Actinomycetota</taxon>
        <taxon>Actinomycetes</taxon>
        <taxon>Pseudonocardiales</taxon>
        <taxon>Pseudonocardiaceae</taxon>
        <taxon>Pseudonocardia</taxon>
    </lineage>
</organism>
<accession>A0A511CWU9</accession>
<sequence>MGSEWERHVAMVNVRLGDRGSAIGRAVSHTSRWSLRLILIALGAALIFWLGAQLWVIVLPVLLGLLITTVLWPPAAFLRRHRWPPALAAAAVLLTGLIVLGGVITLVTVSIAGSFNEIAAGASSGLERIREWLVGPPLNLGQSQLDDALSSVTRQLQQSVSSIASGVLTGVGAVTSGVVTGVLALVLAFLFIKDGPHFLPWLRGIVGPTAGSHLSEVAVRIWRTLVGFIHTQAIVAMIDAVFIGVGLVIVGVPLALPLAVITFLGGFVPIVGAFVAGALAVLVALVSNGFTAALIVLAIVVAVQQLEGNVLQPILQSRSVQLHAAVVLLAVAAGGTLYGIAGAFLSVPIVAAAAVVLRYLSEQLDGRAGQPAPASGSSGGLLDEDRPAPGEMGVSEQPADVQEERTGGAGSGAGT</sequence>
<feature type="transmembrane region" description="Helical" evidence="9">
    <location>
        <begin position="326"/>
        <end position="357"/>
    </location>
</feature>
<feature type="transmembrane region" description="Helical" evidence="9">
    <location>
        <begin position="57"/>
        <end position="78"/>
    </location>
</feature>
<keyword evidence="3" id="KW-0813">Transport</keyword>
<evidence type="ECO:0000313" key="10">
    <source>
        <dbReference type="EMBL" id="GEL17040.1"/>
    </source>
</evidence>
<feature type="transmembrane region" description="Helical" evidence="9">
    <location>
        <begin position="258"/>
        <end position="282"/>
    </location>
</feature>
<keyword evidence="4" id="KW-1003">Cell membrane</keyword>
<evidence type="ECO:0000256" key="3">
    <source>
        <dbReference type="ARBA" id="ARBA00022448"/>
    </source>
</evidence>
<dbReference type="GO" id="GO:0005886">
    <property type="term" value="C:plasma membrane"/>
    <property type="evidence" value="ECO:0007669"/>
    <property type="project" value="UniProtKB-SubCell"/>
</dbReference>
<feature type="transmembrane region" description="Helical" evidence="9">
    <location>
        <begin position="289"/>
        <end position="306"/>
    </location>
</feature>
<keyword evidence="7 9" id="KW-0472">Membrane</keyword>
<feature type="transmembrane region" description="Helical" evidence="9">
    <location>
        <begin position="163"/>
        <end position="192"/>
    </location>
</feature>
<evidence type="ECO:0000256" key="1">
    <source>
        <dbReference type="ARBA" id="ARBA00004651"/>
    </source>
</evidence>
<dbReference type="AlphaFoldDB" id="A0A511CWU9"/>